<dbReference type="PANTHER" id="PTHR48100:SF1">
    <property type="entry name" value="HISTIDINE PHOSPHATASE FAMILY PROTEIN-RELATED"/>
    <property type="match status" value="1"/>
</dbReference>
<name>A0A6J6GFV1_9ZZZZ</name>
<dbReference type="CDD" id="cd07067">
    <property type="entry name" value="HP_PGM_like"/>
    <property type="match status" value="1"/>
</dbReference>
<gene>
    <name evidence="1" type="ORF">UFOPK1827_00367</name>
</gene>
<dbReference type="EMBL" id="CAEZUO010000009">
    <property type="protein sequence ID" value="CAB4597815.1"/>
    <property type="molecule type" value="Genomic_DNA"/>
</dbReference>
<proteinExistence type="predicted"/>
<dbReference type="Pfam" id="PF00300">
    <property type="entry name" value="His_Phos_1"/>
    <property type="match status" value="1"/>
</dbReference>
<dbReference type="InterPro" id="IPR029033">
    <property type="entry name" value="His_PPase_superfam"/>
</dbReference>
<dbReference type="InterPro" id="IPR050275">
    <property type="entry name" value="PGM_Phosphatase"/>
</dbReference>
<reference evidence="1" key="1">
    <citation type="submission" date="2020-05" db="EMBL/GenBank/DDBJ databases">
        <authorList>
            <person name="Chiriac C."/>
            <person name="Salcher M."/>
            <person name="Ghai R."/>
            <person name="Kavagutti S V."/>
        </authorList>
    </citation>
    <scope>NUCLEOTIDE SEQUENCE</scope>
</reference>
<dbReference type="SMART" id="SM00855">
    <property type="entry name" value="PGAM"/>
    <property type="match status" value="1"/>
</dbReference>
<evidence type="ECO:0000313" key="1">
    <source>
        <dbReference type="EMBL" id="CAB4597815.1"/>
    </source>
</evidence>
<dbReference type="GO" id="GO:0016791">
    <property type="term" value="F:phosphatase activity"/>
    <property type="evidence" value="ECO:0007669"/>
    <property type="project" value="TreeGrafter"/>
</dbReference>
<sequence length="241" mass="25926">MGTRCYLPAMTEDEVEYGQRPFQAPPGATEVFLVRHGQSAAFKDGEPFALVDGQGDPPLTPHGQWQAVQVGERLRHVALAAVYVTTLQRTMQTAAPLLAHIGQSAIVEPDLREIHLGEWEGGIFRKKVAERDPAFLEVERTQDWSAIPGAESFAQLQDRVVGAITRIHAAHPGERIVAVSHGGAIGAALSYATGSKPLAFAATDNASIAHLIVLGERWNLRRYNDTGHLGGELSAVAEGLT</sequence>
<dbReference type="GO" id="GO:0005737">
    <property type="term" value="C:cytoplasm"/>
    <property type="evidence" value="ECO:0007669"/>
    <property type="project" value="TreeGrafter"/>
</dbReference>
<dbReference type="SUPFAM" id="SSF53254">
    <property type="entry name" value="Phosphoglycerate mutase-like"/>
    <property type="match status" value="1"/>
</dbReference>
<organism evidence="1">
    <name type="scientific">freshwater metagenome</name>
    <dbReference type="NCBI Taxonomy" id="449393"/>
    <lineage>
        <taxon>unclassified sequences</taxon>
        <taxon>metagenomes</taxon>
        <taxon>ecological metagenomes</taxon>
    </lineage>
</organism>
<dbReference type="Gene3D" id="3.40.50.1240">
    <property type="entry name" value="Phosphoglycerate mutase-like"/>
    <property type="match status" value="1"/>
</dbReference>
<dbReference type="PANTHER" id="PTHR48100">
    <property type="entry name" value="BROAD-SPECIFICITY PHOSPHATASE YOR283W-RELATED"/>
    <property type="match status" value="1"/>
</dbReference>
<dbReference type="InterPro" id="IPR013078">
    <property type="entry name" value="His_Pase_superF_clade-1"/>
</dbReference>
<protein>
    <submittedName>
        <fullName evidence="1">Unannotated protein</fullName>
    </submittedName>
</protein>
<accession>A0A6J6GFV1</accession>
<dbReference type="AlphaFoldDB" id="A0A6J6GFV1"/>